<feature type="region of interest" description="Disordered" evidence="1">
    <location>
        <begin position="351"/>
        <end position="370"/>
    </location>
</feature>
<keyword evidence="4" id="KW-1185">Reference proteome</keyword>
<feature type="compositionally biased region" description="Polar residues" evidence="1">
    <location>
        <begin position="36"/>
        <end position="62"/>
    </location>
</feature>
<dbReference type="Pfam" id="PF12048">
    <property type="entry name" value="DUF3530"/>
    <property type="match status" value="1"/>
</dbReference>
<proteinExistence type="predicted"/>
<evidence type="ECO:0000313" key="4">
    <source>
        <dbReference type="Proteomes" id="UP001595555"/>
    </source>
</evidence>
<sequence>MRLATHPRLPIKVRHLHYVLLVLICLTFESYAQEPTADTQPTTEASPNQAQTETQANTSSSAAPPPYESRPMRDKTLIANALPEESLWLDTEYGKILAMHRITEAKSTFGTLILLHAAEDPQHWPATLENLRVNLPRYGWETLALAMPQKTITPIPGRSFSSASSENSAETDPETQPAFPVANNSTDEKISSSNASSAHIAREQLIAAYLDAAVQYLTKNNQLNLVLLTDNSSAYHSLIKLEPFHKEIPTGSETTTSRLRAVILTNLQSLEPLDQEELERIFSSRELPFMDLFFAPDDEEQLRVRDLHRAVAMRQKMEKYFQLRLDNQPNATEGDFQSFLLGRVRGFMQKHAKGTEKKLSKDESSPTTTP</sequence>
<accession>A0ABV7FFZ2</accession>
<feature type="region of interest" description="Disordered" evidence="1">
    <location>
        <begin position="36"/>
        <end position="71"/>
    </location>
</feature>
<comment type="caution">
    <text evidence="3">The sequence shown here is derived from an EMBL/GenBank/DDBJ whole genome shotgun (WGS) entry which is preliminary data.</text>
</comment>
<name>A0ABV7FFZ2_9GAMM</name>
<feature type="chain" id="PRO_5046948955" evidence="2">
    <location>
        <begin position="33"/>
        <end position="370"/>
    </location>
</feature>
<dbReference type="RefSeq" id="WP_378119659.1">
    <property type="nucleotide sequence ID" value="NZ_JBHRTF010000004.1"/>
</dbReference>
<evidence type="ECO:0000256" key="2">
    <source>
        <dbReference type="SAM" id="SignalP"/>
    </source>
</evidence>
<evidence type="ECO:0000313" key="3">
    <source>
        <dbReference type="EMBL" id="MFC3116427.1"/>
    </source>
</evidence>
<feature type="compositionally biased region" description="Low complexity" evidence="1">
    <location>
        <begin position="159"/>
        <end position="170"/>
    </location>
</feature>
<gene>
    <name evidence="3" type="ORF">ACFODX_12720</name>
</gene>
<reference evidence="4" key="1">
    <citation type="journal article" date="2019" name="Int. J. Syst. Evol. Microbiol.">
        <title>The Global Catalogue of Microorganisms (GCM) 10K type strain sequencing project: providing services to taxonomists for standard genome sequencing and annotation.</title>
        <authorList>
            <consortium name="The Broad Institute Genomics Platform"/>
            <consortium name="The Broad Institute Genome Sequencing Center for Infectious Disease"/>
            <person name="Wu L."/>
            <person name="Ma J."/>
        </authorList>
    </citation>
    <scope>NUCLEOTIDE SEQUENCE [LARGE SCALE GENOMIC DNA]</scope>
    <source>
        <strain evidence="4">KCTC 52237</strain>
    </source>
</reference>
<protein>
    <submittedName>
        <fullName evidence="3">DUF3530 family protein</fullName>
    </submittedName>
</protein>
<keyword evidence="2" id="KW-0732">Signal</keyword>
<dbReference type="Proteomes" id="UP001595555">
    <property type="component" value="Unassembled WGS sequence"/>
</dbReference>
<feature type="compositionally biased region" description="Basic and acidic residues" evidence="1">
    <location>
        <begin position="353"/>
        <end position="364"/>
    </location>
</feature>
<dbReference type="EMBL" id="JBHRTF010000004">
    <property type="protein sequence ID" value="MFC3116427.1"/>
    <property type="molecule type" value="Genomic_DNA"/>
</dbReference>
<feature type="region of interest" description="Disordered" evidence="1">
    <location>
        <begin position="156"/>
        <end position="194"/>
    </location>
</feature>
<dbReference type="InterPro" id="IPR022529">
    <property type="entry name" value="DUF3530"/>
</dbReference>
<evidence type="ECO:0000256" key="1">
    <source>
        <dbReference type="SAM" id="MobiDB-lite"/>
    </source>
</evidence>
<feature type="signal peptide" evidence="2">
    <location>
        <begin position="1"/>
        <end position="32"/>
    </location>
</feature>
<organism evidence="3 4">
    <name type="scientific">Cellvibrio fontiphilus</name>
    <dbReference type="NCBI Taxonomy" id="1815559"/>
    <lineage>
        <taxon>Bacteria</taxon>
        <taxon>Pseudomonadati</taxon>
        <taxon>Pseudomonadota</taxon>
        <taxon>Gammaproteobacteria</taxon>
        <taxon>Cellvibrionales</taxon>
        <taxon>Cellvibrionaceae</taxon>
        <taxon>Cellvibrio</taxon>
    </lineage>
</organism>